<dbReference type="PANTHER" id="PTHR11241:SF0">
    <property type="entry name" value="DEOXYURIDINE 5'-TRIPHOSPHATE NUCLEOTIDOHYDROLASE"/>
    <property type="match status" value="1"/>
</dbReference>
<protein>
    <recommendedName>
        <fullName evidence="2">dUTP diphosphatase</fullName>
        <ecNumber evidence="2">3.6.1.23</ecNumber>
    </recommendedName>
</protein>
<dbReference type="InterPro" id="IPR036157">
    <property type="entry name" value="dUTPase-like_sf"/>
</dbReference>
<dbReference type="GO" id="GO:0004170">
    <property type="term" value="F:dUTP diphosphatase activity"/>
    <property type="evidence" value="ECO:0007669"/>
    <property type="project" value="UniProtKB-EC"/>
</dbReference>
<dbReference type="Gene3D" id="2.70.40.10">
    <property type="match status" value="1"/>
</dbReference>
<evidence type="ECO:0000256" key="5">
    <source>
        <dbReference type="ARBA" id="ARBA00047686"/>
    </source>
</evidence>
<keyword evidence="3 7" id="KW-0378">Hydrolase</keyword>
<evidence type="ECO:0000259" key="6">
    <source>
        <dbReference type="Pfam" id="PF00692"/>
    </source>
</evidence>
<proteinExistence type="inferred from homology"/>
<gene>
    <name evidence="7" type="ORF">ELH90_38470</name>
</gene>
<dbReference type="SUPFAM" id="SSF51283">
    <property type="entry name" value="dUTPase-like"/>
    <property type="match status" value="1"/>
</dbReference>
<evidence type="ECO:0000313" key="8">
    <source>
        <dbReference type="Proteomes" id="UP000292974"/>
    </source>
</evidence>
<dbReference type="AlphaFoldDB" id="A0A7M3DID7"/>
<dbReference type="GO" id="GO:0006226">
    <property type="term" value="P:dUMP biosynthetic process"/>
    <property type="evidence" value="ECO:0007669"/>
    <property type="project" value="InterPro"/>
</dbReference>
<keyword evidence="4" id="KW-0546">Nucleotide metabolism</keyword>
<dbReference type="InterPro" id="IPR033704">
    <property type="entry name" value="dUTPase_trimeric"/>
</dbReference>
<evidence type="ECO:0000256" key="4">
    <source>
        <dbReference type="ARBA" id="ARBA00023080"/>
    </source>
</evidence>
<name>A0A7M3DID7_RHILE</name>
<comment type="caution">
    <text evidence="7">The sequence shown here is derived from an EMBL/GenBank/DDBJ whole genome shotgun (WGS) entry which is preliminary data.</text>
</comment>
<reference evidence="7 8" key="1">
    <citation type="submission" date="2019-02" db="EMBL/GenBank/DDBJ databases">
        <title>The genomic architecture of introgression among sibling species of bacteria.</title>
        <authorList>
            <person name="Cavassim M.I.A."/>
            <person name="Moeskjaer S."/>
            <person name="Moslemi C."/>
            <person name="Fields B."/>
            <person name="Bachmann A."/>
            <person name="Vilhjalmsson B."/>
            <person name="Schierup M.H."/>
            <person name="Young J.P.W."/>
            <person name="Andersen S.U."/>
        </authorList>
    </citation>
    <scope>NUCLEOTIDE SEQUENCE [LARGE SCALE GENOMIC DNA]</scope>
    <source>
        <strain evidence="7 8">SM135B</strain>
    </source>
</reference>
<evidence type="ECO:0000256" key="1">
    <source>
        <dbReference type="ARBA" id="ARBA00006581"/>
    </source>
</evidence>
<accession>A0A7M3DID7</accession>
<evidence type="ECO:0000256" key="2">
    <source>
        <dbReference type="ARBA" id="ARBA00012379"/>
    </source>
</evidence>
<organism evidence="7 8">
    <name type="scientific">Rhizobium leguminosarum</name>
    <dbReference type="NCBI Taxonomy" id="384"/>
    <lineage>
        <taxon>Bacteria</taxon>
        <taxon>Pseudomonadati</taxon>
        <taxon>Pseudomonadota</taxon>
        <taxon>Alphaproteobacteria</taxon>
        <taxon>Hyphomicrobiales</taxon>
        <taxon>Rhizobiaceae</taxon>
        <taxon>Rhizobium/Agrobacterium group</taxon>
        <taxon>Rhizobium</taxon>
    </lineage>
</organism>
<sequence length="176" mass="18315">MCGDFRPEKSTPDRSRVKVLLLTDRARLPEYQTSGPAGADVFAAFDGPAIELAPGTGEVSTTGIALELPLGGEAQIRSRSELPAEHGIIVLNSPGTIDSDYRGELKVILFNTSNAPFSGSGDRIAQLVIAPFVQAEFQSLPEISEAPRGGRGLGSTGIMISLSMAPMIAFGGGLTG</sequence>
<comment type="similarity">
    <text evidence="1">Belongs to the dUTPase family.</text>
</comment>
<dbReference type="RefSeq" id="WP_130719553.1">
    <property type="nucleotide sequence ID" value="NZ_SIOP01000011.1"/>
</dbReference>
<dbReference type="GO" id="GO:0046081">
    <property type="term" value="P:dUTP catabolic process"/>
    <property type="evidence" value="ECO:0007669"/>
    <property type="project" value="InterPro"/>
</dbReference>
<dbReference type="GO" id="GO:0000287">
    <property type="term" value="F:magnesium ion binding"/>
    <property type="evidence" value="ECO:0007669"/>
    <property type="project" value="InterPro"/>
</dbReference>
<dbReference type="CDD" id="cd07557">
    <property type="entry name" value="trimeric_dUTPase"/>
    <property type="match status" value="1"/>
</dbReference>
<dbReference type="EMBL" id="SIOP01000011">
    <property type="protein sequence ID" value="TAY41340.1"/>
    <property type="molecule type" value="Genomic_DNA"/>
</dbReference>
<dbReference type="PANTHER" id="PTHR11241">
    <property type="entry name" value="DEOXYURIDINE 5'-TRIPHOSPHATE NUCLEOTIDOHYDROLASE"/>
    <property type="match status" value="1"/>
</dbReference>
<dbReference type="Pfam" id="PF00692">
    <property type="entry name" value="dUTPase"/>
    <property type="match status" value="1"/>
</dbReference>
<dbReference type="InterPro" id="IPR008181">
    <property type="entry name" value="dUTPase"/>
</dbReference>
<dbReference type="InterPro" id="IPR029054">
    <property type="entry name" value="dUTPase-like"/>
</dbReference>
<comment type="catalytic activity">
    <reaction evidence="5">
        <text>dUTP + H2O = dUMP + diphosphate + H(+)</text>
        <dbReference type="Rhea" id="RHEA:10248"/>
        <dbReference type="ChEBI" id="CHEBI:15377"/>
        <dbReference type="ChEBI" id="CHEBI:15378"/>
        <dbReference type="ChEBI" id="CHEBI:33019"/>
        <dbReference type="ChEBI" id="CHEBI:61555"/>
        <dbReference type="ChEBI" id="CHEBI:246422"/>
        <dbReference type="EC" id="3.6.1.23"/>
    </reaction>
</comment>
<evidence type="ECO:0000313" key="7">
    <source>
        <dbReference type="EMBL" id="TAY41340.1"/>
    </source>
</evidence>
<dbReference type="Proteomes" id="UP000292974">
    <property type="component" value="Unassembled WGS sequence"/>
</dbReference>
<dbReference type="NCBIfam" id="TIGR00576">
    <property type="entry name" value="dut"/>
    <property type="match status" value="1"/>
</dbReference>
<dbReference type="EC" id="3.6.1.23" evidence="2"/>
<feature type="domain" description="dUTPase-like" evidence="6">
    <location>
        <begin position="25"/>
        <end position="157"/>
    </location>
</feature>
<dbReference type="NCBIfam" id="NF001862">
    <property type="entry name" value="PRK00601.1"/>
    <property type="match status" value="1"/>
</dbReference>
<evidence type="ECO:0000256" key="3">
    <source>
        <dbReference type="ARBA" id="ARBA00022801"/>
    </source>
</evidence>